<evidence type="ECO:0000259" key="5">
    <source>
        <dbReference type="SMART" id="SM00291"/>
    </source>
</evidence>
<feature type="domain" description="ZZ-type" evidence="5">
    <location>
        <begin position="334"/>
        <end position="378"/>
    </location>
</feature>
<organism evidence="6 7">
    <name type="scientific">Calycina marina</name>
    <dbReference type="NCBI Taxonomy" id="1763456"/>
    <lineage>
        <taxon>Eukaryota</taxon>
        <taxon>Fungi</taxon>
        <taxon>Dikarya</taxon>
        <taxon>Ascomycota</taxon>
        <taxon>Pezizomycotina</taxon>
        <taxon>Leotiomycetes</taxon>
        <taxon>Helotiales</taxon>
        <taxon>Pezizellaceae</taxon>
        <taxon>Calycina</taxon>
    </lineage>
</organism>
<feature type="domain" description="ZZ-type" evidence="5">
    <location>
        <begin position="404"/>
        <end position="446"/>
    </location>
</feature>
<evidence type="ECO:0000313" key="7">
    <source>
        <dbReference type="Proteomes" id="UP000887226"/>
    </source>
</evidence>
<dbReference type="CDD" id="cd02249">
    <property type="entry name" value="ZZ"/>
    <property type="match status" value="1"/>
</dbReference>
<dbReference type="OrthoDB" id="661148at2759"/>
<dbReference type="CDD" id="cd14947">
    <property type="entry name" value="NBR1_like"/>
    <property type="match status" value="1"/>
</dbReference>
<dbReference type="Pfam" id="PF00569">
    <property type="entry name" value="ZZ"/>
    <property type="match status" value="1"/>
</dbReference>
<feature type="region of interest" description="Disordered" evidence="4">
    <location>
        <begin position="555"/>
        <end position="577"/>
    </location>
</feature>
<gene>
    <name evidence="6" type="ORF">BJ878DRAFT_424020</name>
</gene>
<feature type="compositionally biased region" description="Polar residues" evidence="4">
    <location>
        <begin position="559"/>
        <end position="577"/>
    </location>
</feature>
<dbReference type="EMBL" id="MU253993">
    <property type="protein sequence ID" value="KAG9243258.1"/>
    <property type="molecule type" value="Genomic_DNA"/>
</dbReference>
<dbReference type="Pfam" id="PF16158">
    <property type="entry name" value="N_BRCA1_IG"/>
    <property type="match status" value="1"/>
</dbReference>
<dbReference type="AlphaFoldDB" id="A0A9P7Z1M7"/>
<dbReference type="GO" id="GO:0008270">
    <property type="term" value="F:zinc ion binding"/>
    <property type="evidence" value="ECO:0007669"/>
    <property type="project" value="UniProtKB-KW"/>
</dbReference>
<dbReference type="PANTHER" id="PTHR20930">
    <property type="entry name" value="OVARIAN CARCINOMA ANTIGEN CA125-RELATED"/>
    <property type="match status" value="1"/>
</dbReference>
<dbReference type="PANTHER" id="PTHR20930:SF0">
    <property type="entry name" value="PROTEIN ILRUN"/>
    <property type="match status" value="1"/>
</dbReference>
<dbReference type="InterPro" id="IPR013783">
    <property type="entry name" value="Ig-like_fold"/>
</dbReference>
<accession>A0A9P7Z1M7</accession>
<dbReference type="Proteomes" id="UP000887226">
    <property type="component" value="Unassembled WGS sequence"/>
</dbReference>
<dbReference type="Gene3D" id="2.60.40.10">
    <property type="entry name" value="Immunoglobulins"/>
    <property type="match status" value="1"/>
</dbReference>
<dbReference type="InterPro" id="IPR032350">
    <property type="entry name" value="Nbr1_FW"/>
</dbReference>
<proteinExistence type="predicted"/>
<dbReference type="Gene3D" id="3.30.60.90">
    <property type="match status" value="4"/>
</dbReference>
<evidence type="ECO:0000256" key="1">
    <source>
        <dbReference type="ARBA" id="ARBA00022723"/>
    </source>
</evidence>
<comment type="caution">
    <text evidence="6">The sequence shown here is derived from an EMBL/GenBank/DDBJ whole genome shotgun (WGS) entry which is preliminary data.</text>
</comment>
<feature type="region of interest" description="Disordered" evidence="4">
    <location>
        <begin position="107"/>
        <end position="137"/>
    </location>
</feature>
<feature type="domain" description="ZZ-type" evidence="5">
    <location>
        <begin position="471"/>
        <end position="525"/>
    </location>
</feature>
<sequence length="843" mass="92501">MASTSATNSDTLVVLKIYFDNSNRKFKLPLRDLGASTLPDKLRFLLNIPSTAQVVFERFSDSAASYVVLDPNNTSVYKQLYRAAKAKLKLKLKVTVVKDKEPVVPKPATIEDDEKSRPVSPVSNHTTQAPLSFERQEQSAVGPSFTASVNELQGRFEDLLLSSRHPAVSSIYNTPNEYSKIPQTSDVPKTTCCSSTNIPVTHGTAARDKWYAELAAVSNDHQSAIRSTKSSTCPASVYSVYCNHCTEAVADEHYHCSICDAGDYDLCPGCVKNGVTCQGDDHWMIKRVVKNGRVTSSSTEVLPPKPVPAAKSEATLVQLEDPEAEEEQEDEQEFIATRTCNSCIVELSDASFVTCQMCEDFDLCIPCHRAGKHGHHPKHSFLPTVATVELDTVANAMLGPGRNVGHNAICDGCDKYIHGVRNKCLDCPDWDYCSSCVVNASFIHPRHRFVPIYEPINDLVTLQLSYVSKSRHHGIYCDGPLCAAGSTTQSYIKGDRYKCAVCHDTDFCASCEAHPSNSHNKTHPLIKFKTPVRNVCITTLGDHEDGKPMQVMGDRHARNTSTATETTPAQSTNAATQVQTVAEVQPTETVKTEPVAEPKIETIKFEPVVEPKVEQAKELPAPIVKEELVAHFVSDAIPDGTVLPPSSVFEQTWYLKNGGNAAWPAGCTVKFVGGDNMCAVDPEHPASVHELVSAAESTTCYTEVAPGQQAGFTVLMRTPARAGNFISYWRLTGPTGEKFGHRLWCDINVKLATPVVMEEPKIETEGSQMIFPKLEKESPSASIHEATPAATEDAEYEVDEFDDFVDEPLENESDDGFMTDEEYDILDASDEEYLASQEQVAKK</sequence>
<name>A0A9P7Z1M7_9HELO</name>
<dbReference type="InterPro" id="IPR000433">
    <property type="entry name" value="Znf_ZZ"/>
</dbReference>
<keyword evidence="3" id="KW-0862">Zinc</keyword>
<protein>
    <submittedName>
        <fullName evidence="6">Next to BRCA1 gene 1 protein</fullName>
    </submittedName>
</protein>
<dbReference type="SMART" id="SM00291">
    <property type="entry name" value="ZnF_ZZ"/>
    <property type="match status" value="4"/>
</dbReference>
<dbReference type="SUPFAM" id="SSF57850">
    <property type="entry name" value="RING/U-box"/>
    <property type="match status" value="4"/>
</dbReference>
<keyword evidence="7" id="KW-1185">Reference proteome</keyword>
<evidence type="ECO:0000313" key="6">
    <source>
        <dbReference type="EMBL" id="KAG9243258.1"/>
    </source>
</evidence>
<feature type="compositionally biased region" description="Polar residues" evidence="4">
    <location>
        <begin position="121"/>
        <end position="130"/>
    </location>
</feature>
<keyword evidence="2" id="KW-0863">Zinc-finger</keyword>
<reference evidence="6" key="1">
    <citation type="journal article" date="2021" name="IMA Fungus">
        <title>Genomic characterization of three marine fungi, including Emericellopsis atlantica sp. nov. with signatures of a generalist lifestyle and marine biomass degradation.</title>
        <authorList>
            <person name="Hagestad O.C."/>
            <person name="Hou L."/>
            <person name="Andersen J.H."/>
            <person name="Hansen E.H."/>
            <person name="Altermark B."/>
            <person name="Li C."/>
            <person name="Kuhnert E."/>
            <person name="Cox R.J."/>
            <person name="Crous P.W."/>
            <person name="Spatafora J.W."/>
            <person name="Lail K."/>
            <person name="Amirebrahimi M."/>
            <person name="Lipzen A."/>
            <person name="Pangilinan J."/>
            <person name="Andreopoulos W."/>
            <person name="Hayes R.D."/>
            <person name="Ng V."/>
            <person name="Grigoriev I.V."/>
            <person name="Jackson S.A."/>
            <person name="Sutton T.D.S."/>
            <person name="Dobson A.D.W."/>
            <person name="Rama T."/>
        </authorList>
    </citation>
    <scope>NUCLEOTIDE SEQUENCE</scope>
    <source>
        <strain evidence="6">TRa3180A</strain>
    </source>
</reference>
<dbReference type="CDD" id="cd02340">
    <property type="entry name" value="ZZ_NBR1_like"/>
    <property type="match status" value="2"/>
</dbReference>
<evidence type="ECO:0000256" key="3">
    <source>
        <dbReference type="ARBA" id="ARBA00022833"/>
    </source>
</evidence>
<evidence type="ECO:0000256" key="2">
    <source>
        <dbReference type="ARBA" id="ARBA00022771"/>
    </source>
</evidence>
<feature type="domain" description="ZZ-type" evidence="5">
    <location>
        <begin position="236"/>
        <end position="284"/>
    </location>
</feature>
<keyword evidence="1" id="KW-0479">Metal-binding</keyword>
<evidence type="ECO:0000256" key="4">
    <source>
        <dbReference type="SAM" id="MobiDB-lite"/>
    </source>
</evidence>
<dbReference type="InterPro" id="IPR043145">
    <property type="entry name" value="Znf_ZZ_sf"/>
</dbReference>